<sequence length="76" mass="8129">MASPVDTHTNNSVNTARPLYNSLNRYSSCNMDPSLLNYLTSGPRTLATLTACAAQVISSRGSTRWSPVSTLSVPPD</sequence>
<gene>
    <name evidence="1" type="ORF">RRG08_064146</name>
</gene>
<keyword evidence="2" id="KW-1185">Reference proteome</keyword>
<dbReference type="EMBL" id="JAWDGP010003667">
    <property type="protein sequence ID" value="KAK3771893.1"/>
    <property type="molecule type" value="Genomic_DNA"/>
</dbReference>
<dbReference type="Proteomes" id="UP001283361">
    <property type="component" value="Unassembled WGS sequence"/>
</dbReference>
<reference evidence="1" key="1">
    <citation type="journal article" date="2023" name="G3 (Bethesda)">
        <title>A reference genome for the long-term kleptoplast-retaining sea slug Elysia crispata morphotype clarki.</title>
        <authorList>
            <person name="Eastman K.E."/>
            <person name="Pendleton A.L."/>
            <person name="Shaikh M.A."/>
            <person name="Suttiyut T."/>
            <person name="Ogas R."/>
            <person name="Tomko P."/>
            <person name="Gavelis G."/>
            <person name="Widhalm J.R."/>
            <person name="Wisecaver J.H."/>
        </authorList>
    </citation>
    <scope>NUCLEOTIDE SEQUENCE</scope>
    <source>
        <strain evidence="1">ECLA1</strain>
    </source>
</reference>
<accession>A0AAE0ZLY5</accession>
<dbReference type="AlphaFoldDB" id="A0AAE0ZLY5"/>
<protein>
    <submittedName>
        <fullName evidence="1">Uncharacterized protein</fullName>
    </submittedName>
</protein>
<proteinExistence type="predicted"/>
<evidence type="ECO:0000313" key="2">
    <source>
        <dbReference type="Proteomes" id="UP001283361"/>
    </source>
</evidence>
<name>A0AAE0ZLY5_9GAST</name>
<organism evidence="1 2">
    <name type="scientific">Elysia crispata</name>
    <name type="common">lettuce slug</name>
    <dbReference type="NCBI Taxonomy" id="231223"/>
    <lineage>
        <taxon>Eukaryota</taxon>
        <taxon>Metazoa</taxon>
        <taxon>Spiralia</taxon>
        <taxon>Lophotrochozoa</taxon>
        <taxon>Mollusca</taxon>
        <taxon>Gastropoda</taxon>
        <taxon>Heterobranchia</taxon>
        <taxon>Euthyneura</taxon>
        <taxon>Panpulmonata</taxon>
        <taxon>Sacoglossa</taxon>
        <taxon>Placobranchoidea</taxon>
        <taxon>Plakobranchidae</taxon>
        <taxon>Elysia</taxon>
    </lineage>
</organism>
<evidence type="ECO:0000313" key="1">
    <source>
        <dbReference type="EMBL" id="KAK3771893.1"/>
    </source>
</evidence>
<comment type="caution">
    <text evidence="1">The sequence shown here is derived from an EMBL/GenBank/DDBJ whole genome shotgun (WGS) entry which is preliminary data.</text>
</comment>